<accession>A0A5N6KYY5</accession>
<evidence type="ECO:0000256" key="3">
    <source>
        <dbReference type="ARBA" id="ARBA00022722"/>
    </source>
</evidence>
<dbReference type="GO" id="GO:0006397">
    <property type="term" value="P:mRNA processing"/>
    <property type="evidence" value="ECO:0007669"/>
    <property type="project" value="UniProtKB-KW"/>
</dbReference>
<dbReference type="Gene3D" id="1.25.40.1050">
    <property type="match status" value="1"/>
</dbReference>
<dbReference type="Gene3D" id="3.40.50.12390">
    <property type="match status" value="2"/>
</dbReference>
<comment type="similarity">
    <text evidence="1">Belongs to the 5'-3' exonuclease family. XRN2/RAT1 subfamily.</text>
</comment>
<dbReference type="GO" id="GO:0000956">
    <property type="term" value="P:nuclear-transcribed mRNA catabolic process"/>
    <property type="evidence" value="ECO:0007669"/>
    <property type="project" value="TreeGrafter"/>
</dbReference>
<evidence type="ECO:0000259" key="8">
    <source>
        <dbReference type="Pfam" id="PF17846"/>
    </source>
</evidence>
<keyword evidence="2" id="KW-0507">mRNA processing</keyword>
<gene>
    <name evidence="9" type="ORF">FH972_024764</name>
</gene>
<feature type="domain" description="Xrn1 helical" evidence="8">
    <location>
        <begin position="316"/>
        <end position="735"/>
    </location>
</feature>
<dbReference type="FunFam" id="3.40.50.12390:FF:000003">
    <property type="entry name" value="5'-3' exoribonuclease"/>
    <property type="match status" value="1"/>
</dbReference>
<dbReference type="GO" id="GO:0005634">
    <property type="term" value="C:nucleus"/>
    <property type="evidence" value="ECO:0007669"/>
    <property type="project" value="TreeGrafter"/>
</dbReference>
<evidence type="ECO:0000259" key="7">
    <source>
        <dbReference type="Pfam" id="PF03159"/>
    </source>
</evidence>
<dbReference type="OrthoDB" id="372487at2759"/>
<keyword evidence="3" id="KW-0540">Nuclease</keyword>
<proteinExistence type="inferred from homology"/>
<evidence type="ECO:0000256" key="1">
    <source>
        <dbReference type="ARBA" id="ARBA00006994"/>
    </source>
</evidence>
<evidence type="ECO:0000256" key="5">
    <source>
        <dbReference type="ARBA" id="ARBA00022839"/>
    </source>
</evidence>
<dbReference type="EMBL" id="VIBQ01000024">
    <property type="protein sequence ID" value="KAB8388288.1"/>
    <property type="molecule type" value="Genomic_DNA"/>
</dbReference>
<dbReference type="Pfam" id="PF03159">
    <property type="entry name" value="XRN_N"/>
    <property type="match status" value="1"/>
</dbReference>
<organism evidence="9 10">
    <name type="scientific">Carpinus fangiana</name>
    <dbReference type="NCBI Taxonomy" id="176857"/>
    <lineage>
        <taxon>Eukaryota</taxon>
        <taxon>Viridiplantae</taxon>
        <taxon>Streptophyta</taxon>
        <taxon>Embryophyta</taxon>
        <taxon>Tracheophyta</taxon>
        <taxon>Spermatophyta</taxon>
        <taxon>Magnoliopsida</taxon>
        <taxon>eudicotyledons</taxon>
        <taxon>Gunneridae</taxon>
        <taxon>Pentapetalae</taxon>
        <taxon>rosids</taxon>
        <taxon>fabids</taxon>
        <taxon>Fagales</taxon>
        <taxon>Betulaceae</taxon>
        <taxon>Carpinus</taxon>
    </lineage>
</organism>
<comment type="caution">
    <text evidence="9">The sequence shown here is derived from an EMBL/GenBank/DDBJ whole genome shotgun (WGS) entry which is preliminary data.</text>
</comment>
<dbReference type="FunFam" id="1.25.40.1050:FF:000002">
    <property type="entry name" value="5'-3' exoribonuclease"/>
    <property type="match status" value="1"/>
</dbReference>
<keyword evidence="10" id="KW-1185">Reference proteome</keyword>
<protein>
    <submittedName>
        <fullName evidence="9">Uncharacterized protein</fullName>
    </submittedName>
</protein>
<dbReference type="CDD" id="cd18673">
    <property type="entry name" value="PIN_XRN1-2-like"/>
    <property type="match status" value="1"/>
</dbReference>
<dbReference type="InterPro" id="IPR041412">
    <property type="entry name" value="Xrn1_helical"/>
</dbReference>
<name>A0A5N6KYY5_9ROSI</name>
<feature type="domain" description="Xrn1 N-terminal" evidence="7">
    <location>
        <begin position="1"/>
        <end position="244"/>
    </location>
</feature>
<keyword evidence="5" id="KW-0269">Exonuclease</keyword>
<dbReference type="PANTHER" id="PTHR12341:SF53">
    <property type="entry name" value="5'-3' EXORIBONUCLEASE"/>
    <property type="match status" value="1"/>
</dbReference>
<dbReference type="Pfam" id="PF17846">
    <property type="entry name" value="XRN_M"/>
    <property type="match status" value="1"/>
</dbReference>
<dbReference type="GO" id="GO:0004534">
    <property type="term" value="F:5'-3' RNA exonuclease activity"/>
    <property type="evidence" value="ECO:0007669"/>
    <property type="project" value="TreeGrafter"/>
</dbReference>
<evidence type="ECO:0000313" key="10">
    <source>
        <dbReference type="Proteomes" id="UP000327013"/>
    </source>
</evidence>
<evidence type="ECO:0000256" key="2">
    <source>
        <dbReference type="ARBA" id="ARBA00022664"/>
    </source>
</evidence>
<dbReference type="InterPro" id="IPR027073">
    <property type="entry name" value="5_3_exoribonuclease"/>
</dbReference>
<dbReference type="PANTHER" id="PTHR12341">
    <property type="entry name" value="5'-&gt;3' EXORIBONUCLEASE"/>
    <property type="match status" value="1"/>
</dbReference>
<dbReference type="GO" id="GO:0003723">
    <property type="term" value="F:RNA binding"/>
    <property type="evidence" value="ECO:0007669"/>
    <property type="project" value="TreeGrafter"/>
</dbReference>
<feature type="compositionally biased region" description="Basic residues" evidence="6">
    <location>
        <begin position="1111"/>
        <end position="1121"/>
    </location>
</feature>
<dbReference type="InterPro" id="IPR004859">
    <property type="entry name" value="Xrn1_N"/>
</dbReference>
<feature type="region of interest" description="Disordered" evidence="6">
    <location>
        <begin position="1107"/>
        <end position="1126"/>
    </location>
</feature>
<dbReference type="Proteomes" id="UP000327013">
    <property type="component" value="Unassembled WGS sequence"/>
</dbReference>
<sequence length="1327" mass="148533">MGIPAFYRWLVDRYPLAVVSAIEDEPPVTDTTRPNPNGDEFDNLYLDMNGIVHPCFHPDGLPPPKSYEDIFLAVFNYIDRIFSIVRPRKLLYLAIDGVAPRAKMNQQRSRRFRAAKDAADEASGREWKLEAEEERSVSLEQSKKLDSNVITPGTEFMVLLSSALRYYVHLRMNRDAGWREIKVILSDANVPGEGEHKIMSYIRLQRNLPGYDPNTRHCLYGLDADLIMLALATHEIHCSILREDVRRASLNDKSLKHAKNSLPINRQEERGNSKQMEVVGENLEDYVSRQKFQFLNIWVLREYLTLDMKVKGRKQKAERQIDDFVFMCLFVGNDFLPHIPSLEISEGAIDLLMMVYKKEFVKMGGYLTNSFKVNLERVEHFVHAVGSHECAIFRRRSQVEKDRKLQLRRFLGKKRARCYINRMRQNPPKSRAVGIQTPSNCTFISANAVVDKIKLGEMGWKERFYAEKFEAESEDDRNKIQRDAVFKYIEGICWVMRYYYEGVCSWQWFYPYHYAPFASDFHGFGQLKIEFTLGKPFKPFDQLLSVLPAASAHSLPLFYRKLMTDMSSPLLDFYPTDFELDMNGKRFLWQAICKLPFIDEARLLSEITKVEHTLTDEERRRNSFSLDVLFVHISHPLAVKIRSLCEKKSCHLNLPEAKVKRKINPEFSGGMNGYMYISGEPVQPAEIYSPIEEMEMILNNEVLSVFFKCPRFHSHIPRQSSGVKLPRKSVRKQDILAPPVLWHEKSAVLGRIFSERSTHKSISGRRLAKLAHKLLSKYYNLKSQKAWGSMELADHIGADGLTSHSNLEETVRVGGTGHIENCIDGVIPDNHVGEDKLSCHLNLEEMVCARTEGDNNCFDGKAKKRIWSECNGHSTDGVVDGSACSSNLEGTVTVGGAGGDETCINIKSRKRRRKGHKLRDTLENNVGAEKLECPLNLGPTVCEVGIEADENSVDNGVPNNQIGETGASGLACNSVAPDKKCVNGKSRKQKRKRKESNAIVVLDNHEGAKDFAMEPTCCDVGTEADKNSVDNGVPNNHIGETGASGLACHSVLDNHEGAMDLAMGPTVCKVGTEADKNFVDNGVPNNHIGETGASGLACHSVAPDKKCVNGKSRKQKRKQKQRQNNAIVVPDNHEGAKDLAFPSDLLPTVCAAGVEADKNRVDNGTPIKLVGETGVNGLACANEVRDYGKSSKRKRKRKQSNIILVADNHVGAKGLTRPSNWMPTVCDVGTGAVKCVDHGVPEKQVGETGENGFAGANGVPDKNCVDDKLGRQEGSKVPVPWMKNIAKEGLACTSNWGPTVCEERIIADENCVDSGFPDNHLVVESQI</sequence>
<evidence type="ECO:0000313" key="9">
    <source>
        <dbReference type="EMBL" id="KAB8388288.1"/>
    </source>
</evidence>
<evidence type="ECO:0000256" key="4">
    <source>
        <dbReference type="ARBA" id="ARBA00022801"/>
    </source>
</evidence>
<keyword evidence="4" id="KW-0378">Hydrolase</keyword>
<reference evidence="9 10" key="1">
    <citation type="submission" date="2019-06" db="EMBL/GenBank/DDBJ databases">
        <title>A chromosomal-level reference genome of Carpinus fangiana (Coryloideae, Betulaceae).</title>
        <authorList>
            <person name="Yang X."/>
            <person name="Wang Z."/>
            <person name="Zhang L."/>
            <person name="Hao G."/>
            <person name="Liu J."/>
            <person name="Yang Y."/>
        </authorList>
    </citation>
    <scope>NUCLEOTIDE SEQUENCE [LARGE SCALE GENOMIC DNA]</scope>
    <source>
        <strain evidence="9">Cfa_2016G</strain>
        <tissue evidence="9">Leaf</tissue>
    </source>
</reference>
<evidence type="ECO:0000256" key="6">
    <source>
        <dbReference type="SAM" id="MobiDB-lite"/>
    </source>
</evidence>